<feature type="transmembrane region" description="Helical" evidence="1">
    <location>
        <begin position="12"/>
        <end position="37"/>
    </location>
</feature>
<evidence type="ECO:0000313" key="3">
    <source>
        <dbReference type="Proteomes" id="UP000663193"/>
    </source>
</evidence>
<organism evidence="2 3">
    <name type="scientific">Phaeosphaeria nodorum (strain SN15 / ATCC MYA-4574 / FGSC 10173)</name>
    <name type="common">Glume blotch fungus</name>
    <name type="synonym">Parastagonospora nodorum</name>
    <dbReference type="NCBI Taxonomy" id="321614"/>
    <lineage>
        <taxon>Eukaryota</taxon>
        <taxon>Fungi</taxon>
        <taxon>Dikarya</taxon>
        <taxon>Ascomycota</taxon>
        <taxon>Pezizomycotina</taxon>
        <taxon>Dothideomycetes</taxon>
        <taxon>Pleosporomycetidae</taxon>
        <taxon>Pleosporales</taxon>
        <taxon>Pleosporineae</taxon>
        <taxon>Phaeosphaeriaceae</taxon>
        <taxon>Parastagonospora</taxon>
    </lineage>
</organism>
<accession>A0A7U2FA24</accession>
<keyword evidence="1" id="KW-0812">Transmembrane</keyword>
<dbReference type="EMBL" id="CP069034">
    <property type="protein sequence ID" value="QRD01493.1"/>
    <property type="molecule type" value="Genomic_DNA"/>
</dbReference>
<keyword evidence="3" id="KW-1185">Reference proteome</keyword>
<evidence type="ECO:0000256" key="1">
    <source>
        <dbReference type="SAM" id="Phobius"/>
    </source>
</evidence>
<protein>
    <submittedName>
        <fullName evidence="2">Uncharacterized protein</fullName>
    </submittedName>
</protein>
<sequence length="67" mass="7129">MGNAGNTNLTSCLLSSALALTWYSFFAPMDLYSLLALRASDDLAGVLSCVSFWGLLSGPSSFLQCMK</sequence>
<feature type="transmembrane region" description="Helical" evidence="1">
    <location>
        <begin position="43"/>
        <end position="63"/>
    </location>
</feature>
<keyword evidence="1" id="KW-0472">Membrane</keyword>
<dbReference type="VEuPathDB" id="FungiDB:JI435_416780"/>
<gene>
    <name evidence="2" type="ORF">JI435_416780</name>
</gene>
<dbReference type="AlphaFoldDB" id="A0A7U2FA24"/>
<evidence type="ECO:0000313" key="2">
    <source>
        <dbReference type="EMBL" id="QRD01493.1"/>
    </source>
</evidence>
<dbReference type="Proteomes" id="UP000663193">
    <property type="component" value="Chromosome 12"/>
</dbReference>
<reference evidence="3" key="1">
    <citation type="journal article" date="2021" name="BMC Genomics">
        <title>Chromosome-level genome assembly and manually-curated proteome of model necrotroph Parastagonospora nodorum Sn15 reveals a genome-wide trove of candidate effector homologs, and redundancy of virulence-related functions within an accessory chromosome.</title>
        <authorList>
            <person name="Bertazzoni S."/>
            <person name="Jones D.A.B."/>
            <person name="Phan H.T."/>
            <person name="Tan K.-C."/>
            <person name="Hane J.K."/>
        </authorList>
    </citation>
    <scope>NUCLEOTIDE SEQUENCE [LARGE SCALE GENOMIC DNA]</scope>
    <source>
        <strain evidence="3">SN15 / ATCC MYA-4574 / FGSC 10173)</strain>
    </source>
</reference>
<keyword evidence="1" id="KW-1133">Transmembrane helix</keyword>
<proteinExistence type="predicted"/>
<name>A0A7U2FA24_PHANO</name>